<evidence type="ECO:0000256" key="4">
    <source>
        <dbReference type="ARBA" id="ARBA00022989"/>
    </source>
</evidence>
<feature type="transmembrane region" description="Helical" evidence="7">
    <location>
        <begin position="355"/>
        <end position="374"/>
    </location>
</feature>
<evidence type="ECO:0000259" key="8">
    <source>
        <dbReference type="Pfam" id="PF07810"/>
    </source>
</evidence>
<dbReference type="EMBL" id="WNWW01000905">
    <property type="protein sequence ID" value="KAF3420967.1"/>
    <property type="molecule type" value="Genomic_DNA"/>
</dbReference>
<feature type="transmembrane region" description="Helical" evidence="7">
    <location>
        <begin position="1058"/>
        <end position="1082"/>
    </location>
</feature>
<feature type="compositionally biased region" description="Low complexity" evidence="6">
    <location>
        <begin position="727"/>
        <end position="736"/>
    </location>
</feature>
<feature type="transmembrane region" description="Helical" evidence="7">
    <location>
        <begin position="448"/>
        <end position="466"/>
    </location>
</feature>
<dbReference type="Pfam" id="PF07810">
    <property type="entry name" value="TMC"/>
    <property type="match status" value="1"/>
</dbReference>
<feature type="transmembrane region" description="Helical" evidence="7">
    <location>
        <begin position="486"/>
        <end position="508"/>
    </location>
</feature>
<evidence type="ECO:0000256" key="5">
    <source>
        <dbReference type="ARBA" id="ARBA00023136"/>
    </source>
</evidence>
<comment type="caution">
    <text evidence="9">The sequence shown here is derived from an EMBL/GenBank/DDBJ whole genome shotgun (WGS) entry which is preliminary data.</text>
</comment>
<accession>A0A833RZL8</accession>
<comment type="subcellular location">
    <subcellularLocation>
        <location evidence="1">Membrane</location>
        <topology evidence="1">Multi-pass membrane protein</topology>
    </subcellularLocation>
</comment>
<evidence type="ECO:0000256" key="7">
    <source>
        <dbReference type="SAM" id="Phobius"/>
    </source>
</evidence>
<protein>
    <recommendedName>
        <fullName evidence="8">TMC domain-containing protein</fullName>
    </recommendedName>
</protein>
<dbReference type="AlphaFoldDB" id="A0A833RZL8"/>
<feature type="compositionally biased region" description="Basic residues" evidence="6">
    <location>
        <begin position="114"/>
        <end position="126"/>
    </location>
</feature>
<gene>
    <name evidence="9" type="ORF">E2986_05540</name>
</gene>
<feature type="region of interest" description="Disordered" evidence="6">
    <location>
        <begin position="713"/>
        <end position="736"/>
    </location>
</feature>
<evidence type="ECO:0000256" key="6">
    <source>
        <dbReference type="SAM" id="MobiDB-lite"/>
    </source>
</evidence>
<keyword evidence="10" id="KW-1185">Reference proteome</keyword>
<keyword evidence="5 7" id="KW-0472">Membrane</keyword>
<evidence type="ECO:0000313" key="9">
    <source>
        <dbReference type="EMBL" id="KAF3420967.1"/>
    </source>
</evidence>
<evidence type="ECO:0000313" key="10">
    <source>
        <dbReference type="Proteomes" id="UP000655588"/>
    </source>
</evidence>
<dbReference type="InterPro" id="IPR012496">
    <property type="entry name" value="TMC_dom"/>
</dbReference>
<feature type="domain" description="TMC" evidence="8">
    <location>
        <begin position="848"/>
        <end position="963"/>
    </location>
</feature>
<feature type="transmembrane region" description="Helical" evidence="7">
    <location>
        <begin position="520"/>
        <end position="540"/>
    </location>
</feature>
<evidence type="ECO:0000256" key="1">
    <source>
        <dbReference type="ARBA" id="ARBA00004141"/>
    </source>
</evidence>
<evidence type="ECO:0000256" key="3">
    <source>
        <dbReference type="ARBA" id="ARBA00022692"/>
    </source>
</evidence>
<dbReference type="GO" id="GO:0005886">
    <property type="term" value="C:plasma membrane"/>
    <property type="evidence" value="ECO:0007669"/>
    <property type="project" value="InterPro"/>
</dbReference>
<keyword evidence="4 7" id="KW-1133">Transmembrane helix</keyword>
<sequence length="1262" mass="146033">MPWMETRYRVPDIEWNGHYSQLIDFNKGVVPPGNDQLVEPSSPQPSVDRLSVTFAVSKDEDNQREGCSNQARKEDDNAVDVKNSSNMHRISIAEEEGDEDEYSASACEIMQRRSSSRRQSRRRRRPSSPFEAEATLRRRSSVYTISSGESTCTHRTAISIEEIGSQEQIFEKLELHKEVLSGVKQQPWPLCRKIKLVRQAKSYIRRHEGVLQERLAQTRSTKDAIARISLYITKKWQYCRRELVNLQTWLVPWELRIKEIESHFGSAVASYFTFLRWLFWINLVIAAILTAFVAIPEMLTADPAAAGERKIMLKEEKIKSKHLLTLWEFEGVLKYSPFFYGWYTNQDSRSGYRLPLVYFVTNLVVYIYSFVTILRKMAENSRLSKLTEKEDECVFSWKLFTGWDFMIGNTETAYNRTASIVLGFKEALLEEAEKEKDERNWKVISMRIFVNICVISLLGLSAYAVVKMVARSSEEFEQNNWWRQNEITVVMSLITYVFPIFFEILGLLESYHPRKQLRLQLARIMVLNLLNLYSLIFALFEKIDSMTQDLRELQPTITNCTYKLIKCDDSPKQSQQLATLASLSLVLASNVTGMQNKTEILETTLPQLSFMPPNFYLNPILDDKSLEEIYNVEDYSPLDYTYDNYDDITKNELNRSSFIENITKEMNFTTQMLQQNDTSDATTFTTFENFTDTIDLSEGIDIASTTSNFFNESTVSNETTQERDHNTSTNTDTVSSTITEHLNETSSIKAEDFTMSLPVEESNTSDEYLTTAFNTNTKSSVITTELTKEPNIETTDKISTIDHYQGVIPLAEKDYIVKCFEQICNTTQDTISSSKLELKTRKKLRRLCWETMFGQELAKLTVMDLVLSIVTTLSIDFIRAVFVRYMNSCWCWDLEKQFPQYGDFKIAENILHLVNNQGMIWMGMFFSPGLTTLNLLKLGILMYLRSWAVLTCNVPHEVIFRASRSNNFYFALLLTMLFLCVLPVGYAIVWLEPSWHCGPFSGYKKIYYVATKQLTDSLPDPIKRYIFIFYLIFVKLIILQALKGMIKETDKRKPSLCLDYIASPGIVIPLIVLMTLIIYYMVSLTGSLREANNDLKIQLRHERTEERRKLFKIVKKREELSDLSFLKWKRMLPILSKKSTKTRAKDDVEIARTDVNERKCSASEVIELTDMEQDVIPQDQAQVSENNYDEKAPINSRLTRISYDSWESQSSDCAVIPEIRINEAEGKSECHSRSAFRKSHNFCLALFFYITVSCNIDSFDKV</sequence>
<keyword evidence="3 7" id="KW-0812">Transmembrane</keyword>
<feature type="transmembrane region" description="Helical" evidence="7">
    <location>
        <begin position="918"/>
        <end position="936"/>
    </location>
</feature>
<organism evidence="9 10">
    <name type="scientific">Frieseomelitta varia</name>
    <dbReference type="NCBI Taxonomy" id="561572"/>
    <lineage>
        <taxon>Eukaryota</taxon>
        <taxon>Metazoa</taxon>
        <taxon>Ecdysozoa</taxon>
        <taxon>Arthropoda</taxon>
        <taxon>Hexapoda</taxon>
        <taxon>Insecta</taxon>
        <taxon>Pterygota</taxon>
        <taxon>Neoptera</taxon>
        <taxon>Endopterygota</taxon>
        <taxon>Hymenoptera</taxon>
        <taxon>Apocrita</taxon>
        <taxon>Aculeata</taxon>
        <taxon>Apoidea</taxon>
        <taxon>Anthophila</taxon>
        <taxon>Apidae</taxon>
        <taxon>Frieseomelitta</taxon>
    </lineage>
</organism>
<reference evidence="9" key="1">
    <citation type="submission" date="2019-11" db="EMBL/GenBank/DDBJ databases">
        <title>The nuclear and mitochondrial genomes of Frieseomelitta varia - a highly eusocial stingless bee (Meliponini) with a permanently sterile worker caste.</title>
        <authorList>
            <person name="Freitas F.C.P."/>
            <person name="Lourenco A.P."/>
            <person name="Nunes F.M.F."/>
            <person name="Paschoal A.R."/>
            <person name="Abreu F.C.P."/>
            <person name="Barbin F.O."/>
            <person name="Bataglia L."/>
            <person name="Cardoso-Junior C.A.M."/>
            <person name="Cervoni M.S."/>
            <person name="Silva S.R."/>
            <person name="Dalarmi F."/>
            <person name="Del Lama M.A."/>
            <person name="Depintor T.S."/>
            <person name="Ferreira K.M."/>
            <person name="Goria P.S."/>
            <person name="Jaskot M.C."/>
            <person name="Lago D.C."/>
            <person name="Luna-Lucena D."/>
            <person name="Moda L.M."/>
            <person name="Nascimento L."/>
            <person name="Pedrino M."/>
            <person name="Rabico F.O."/>
            <person name="Sanches F.C."/>
            <person name="Santos D.E."/>
            <person name="Santos C.G."/>
            <person name="Vieira J."/>
            <person name="Lopes T.F."/>
            <person name="Barchuk A.R."/>
            <person name="Hartfelder K."/>
            <person name="Simoes Z.L.P."/>
            <person name="Bitondi M.M.G."/>
            <person name="Pinheiro D.G."/>
        </authorList>
    </citation>
    <scope>NUCLEOTIDE SEQUENCE</scope>
    <source>
        <strain evidence="9">USP_RPSP 00005682</strain>
        <tissue evidence="9">Whole individual</tissue>
    </source>
</reference>
<name>A0A833RZL8_9HYME</name>
<dbReference type="Proteomes" id="UP000655588">
    <property type="component" value="Unassembled WGS sequence"/>
</dbReference>
<evidence type="ECO:0000256" key="2">
    <source>
        <dbReference type="ARBA" id="ARBA00006510"/>
    </source>
</evidence>
<dbReference type="InterPro" id="IPR038900">
    <property type="entry name" value="TMC"/>
</dbReference>
<feature type="region of interest" description="Disordered" evidence="6">
    <location>
        <begin position="59"/>
        <end position="87"/>
    </location>
</feature>
<dbReference type="PANTHER" id="PTHR23302">
    <property type="entry name" value="TRANSMEMBRANE CHANNEL-RELATED"/>
    <property type="match status" value="1"/>
</dbReference>
<feature type="region of interest" description="Disordered" evidence="6">
    <location>
        <begin position="110"/>
        <end position="131"/>
    </location>
</feature>
<dbReference type="GO" id="GO:0008381">
    <property type="term" value="F:mechanosensitive monoatomic ion channel activity"/>
    <property type="evidence" value="ECO:0007669"/>
    <property type="project" value="TreeGrafter"/>
</dbReference>
<comment type="similarity">
    <text evidence="2">Belongs to the TMC family.</text>
</comment>
<proteinExistence type="inferred from homology"/>
<dbReference type="PANTHER" id="PTHR23302:SF40">
    <property type="entry name" value="TRANSMEMBRANE CHANNEL-LIKE PROTEIN"/>
    <property type="match status" value="1"/>
</dbReference>
<feature type="transmembrane region" description="Helical" evidence="7">
    <location>
        <begin position="277"/>
        <end position="301"/>
    </location>
</feature>
<feature type="transmembrane region" description="Helical" evidence="7">
    <location>
        <begin position="968"/>
        <end position="991"/>
    </location>
</feature>
<feature type="transmembrane region" description="Helical" evidence="7">
    <location>
        <begin position="1025"/>
        <end position="1046"/>
    </location>
</feature>